<keyword evidence="3" id="KW-1185">Reference proteome</keyword>
<gene>
    <name evidence="2" type="ORF">GO499_01695</name>
</gene>
<accession>A0A6P1SWT8</accession>
<dbReference type="KEGG" id="amaq:GO499_01695"/>
<dbReference type="Pfam" id="PF13801">
    <property type="entry name" value="Metal_resist"/>
    <property type="match status" value="1"/>
</dbReference>
<sequence>MAEPVTKARKPRFTRGRILLIVSLSLNLLFIGLIAGAIWRGPPPRLAGPSGEFRVIEHSLPEPARKILREAFRERRSAFRDRMREVEANRAELITLLRAETLDTAAVGALFDRQQAFWMTVSSEAQVIMLETIEGMSAEERAEFAANLEEWRERKKRKPPPPPREKP</sequence>
<dbReference type="AlphaFoldDB" id="A0A6P1SWT8"/>
<evidence type="ECO:0000313" key="3">
    <source>
        <dbReference type="Proteomes" id="UP000464495"/>
    </source>
</evidence>
<name>A0A6P1SWT8_9RHOB</name>
<dbReference type="RefSeq" id="WP_161860557.1">
    <property type="nucleotide sequence ID" value="NZ_CP046620.1"/>
</dbReference>
<proteinExistence type="predicted"/>
<dbReference type="Proteomes" id="UP000464495">
    <property type="component" value="Chromosome"/>
</dbReference>
<reference evidence="2 3" key="1">
    <citation type="submission" date="2019-12" db="EMBL/GenBank/DDBJ databases">
        <title>Complete genome sequence of Algicella marina strain 9Alg 56(T) isolated from the red alga Tichocarpus crinitus.</title>
        <authorList>
            <person name="Kim S.-G."/>
            <person name="Nedashkovskaya O.I."/>
        </authorList>
    </citation>
    <scope>NUCLEOTIDE SEQUENCE [LARGE SCALE GENOMIC DNA]</scope>
    <source>
        <strain evidence="2 3">9Alg 56</strain>
    </source>
</reference>
<feature type="transmembrane region" description="Helical" evidence="1">
    <location>
        <begin position="18"/>
        <end position="39"/>
    </location>
</feature>
<dbReference type="EMBL" id="CP046620">
    <property type="protein sequence ID" value="QHQ33985.1"/>
    <property type="molecule type" value="Genomic_DNA"/>
</dbReference>
<evidence type="ECO:0000256" key="1">
    <source>
        <dbReference type="SAM" id="Phobius"/>
    </source>
</evidence>
<dbReference type="InterPro" id="IPR025961">
    <property type="entry name" value="Metal_resist"/>
</dbReference>
<keyword evidence="1" id="KW-1133">Transmembrane helix</keyword>
<protein>
    <submittedName>
        <fullName evidence="2">Periplasmic heavy metal sensor</fullName>
    </submittedName>
</protein>
<keyword evidence="1" id="KW-0472">Membrane</keyword>
<organism evidence="2 3">
    <name type="scientific">Algicella marina</name>
    <dbReference type="NCBI Taxonomy" id="2683284"/>
    <lineage>
        <taxon>Bacteria</taxon>
        <taxon>Pseudomonadati</taxon>
        <taxon>Pseudomonadota</taxon>
        <taxon>Alphaproteobacteria</taxon>
        <taxon>Rhodobacterales</taxon>
        <taxon>Paracoccaceae</taxon>
        <taxon>Algicella</taxon>
    </lineage>
</organism>
<evidence type="ECO:0000313" key="2">
    <source>
        <dbReference type="EMBL" id="QHQ33985.1"/>
    </source>
</evidence>
<keyword evidence="1" id="KW-0812">Transmembrane</keyword>